<sequence length="87" mass="9879">MAFATFGAQAQEVTWRVPTSVPEGSPFYVNFLERFADNVGLLTDGAVEIQPLVQAFWCRRCRSMTASRTALSKQVTRLRAIWSIRIR</sequence>
<evidence type="ECO:0000313" key="2">
    <source>
        <dbReference type="Proteomes" id="UP000004622"/>
    </source>
</evidence>
<protein>
    <submittedName>
        <fullName evidence="1">TRAP transporter, DctP family protein</fullName>
    </submittedName>
</protein>
<gene>
    <name evidence="1" type="ORF">A33O_10441</name>
</gene>
<dbReference type="EMBL" id="AJXZ01000025">
    <property type="protein sequence ID" value="EIM74830.1"/>
    <property type="molecule type" value="Genomic_DNA"/>
</dbReference>
<accession>I5BZ28</accession>
<organism evidence="1 2">
    <name type="scientific">Nitratireductor aquibiodomus RA22</name>
    <dbReference type="NCBI Taxonomy" id="1189611"/>
    <lineage>
        <taxon>Bacteria</taxon>
        <taxon>Pseudomonadati</taxon>
        <taxon>Pseudomonadota</taxon>
        <taxon>Alphaproteobacteria</taxon>
        <taxon>Hyphomicrobiales</taxon>
        <taxon>Phyllobacteriaceae</taxon>
        <taxon>Nitratireductor</taxon>
    </lineage>
</organism>
<dbReference type="AlphaFoldDB" id="I5BZ28"/>
<name>I5BZ28_9HYPH</name>
<evidence type="ECO:0000313" key="1">
    <source>
        <dbReference type="EMBL" id="EIM74830.1"/>
    </source>
</evidence>
<dbReference type="Proteomes" id="UP000004622">
    <property type="component" value="Unassembled WGS sequence"/>
</dbReference>
<dbReference type="Gene3D" id="3.40.190.170">
    <property type="entry name" value="Bacterial extracellular solute-binding protein, family 7"/>
    <property type="match status" value="1"/>
</dbReference>
<reference evidence="1 2" key="1">
    <citation type="journal article" date="2012" name="J. Bacteriol.">
        <title>Genome Sequence of Nitratireductor aquibiodomus Strain RA22.</title>
        <authorList>
            <person name="Singh A."/>
            <person name="Jangir P.K."/>
            <person name="Kumari C."/>
            <person name="Sharma R."/>
        </authorList>
    </citation>
    <scope>NUCLEOTIDE SEQUENCE [LARGE SCALE GENOMIC DNA]</scope>
    <source>
        <strain evidence="1 2">RA22</strain>
    </source>
</reference>
<comment type="caution">
    <text evidence="1">The sequence shown here is derived from an EMBL/GenBank/DDBJ whole genome shotgun (WGS) entry which is preliminary data.</text>
</comment>
<dbReference type="InterPro" id="IPR038404">
    <property type="entry name" value="TRAP_DctP_sf"/>
</dbReference>
<proteinExistence type="predicted"/>